<dbReference type="OrthoDB" id="5330125at2"/>
<evidence type="ECO:0000313" key="2">
    <source>
        <dbReference type="EMBL" id="TLD94043.1"/>
    </source>
</evidence>
<comment type="caution">
    <text evidence="2">The sequence shown here is derived from an EMBL/GenBank/DDBJ whole genome shotgun (WGS) entry which is preliminary data.</text>
</comment>
<name>A0A347VS54_9HELI</name>
<dbReference type="Proteomes" id="UP000477070">
    <property type="component" value="Unassembled WGS sequence"/>
</dbReference>
<accession>A0A347VS54</accession>
<organism evidence="2 3">
    <name type="scientific">Helicobacter saguini</name>
    <dbReference type="NCBI Taxonomy" id="1548018"/>
    <lineage>
        <taxon>Bacteria</taxon>
        <taxon>Pseudomonadati</taxon>
        <taxon>Campylobacterota</taxon>
        <taxon>Epsilonproteobacteria</taxon>
        <taxon>Campylobacterales</taxon>
        <taxon>Helicobacteraceae</taxon>
        <taxon>Helicobacter</taxon>
    </lineage>
</organism>
<evidence type="ECO:0000313" key="4">
    <source>
        <dbReference type="Proteomes" id="UP000477070"/>
    </source>
</evidence>
<gene>
    <name evidence="1" type="ORF">DCO61_03075</name>
    <name evidence="2" type="ORF">LS64_007790</name>
</gene>
<keyword evidence="3" id="KW-1185">Reference proteome</keyword>
<reference evidence="2 3" key="2">
    <citation type="journal article" date="2016" name="Infect. Immun.">
        <title>Helicobacter saguini, a Novel Helicobacter Isolated from Cotton-Top Tamarins with Ulcerative Colitis, Has Proinflammatory Properties and Induces Typhlocolitis and Dysplasia in Gnotobiotic IL-10-/- Mice.</title>
        <authorList>
            <person name="Shen Z."/>
            <person name="Mannion A."/>
            <person name="Whary M.T."/>
            <person name="Muthupalani S."/>
            <person name="Sheh A."/>
            <person name="Feng Y."/>
            <person name="Gong G."/>
            <person name="Vandamme P."/>
            <person name="Holcombe H.R."/>
            <person name="Paster B.J."/>
            <person name="Fox J.G."/>
        </authorList>
    </citation>
    <scope>NUCLEOTIDE SEQUENCE [LARGE SCALE GENOMIC DNA]</scope>
    <source>
        <strain evidence="2 3">MIT 97-6194</strain>
    </source>
</reference>
<dbReference type="Proteomes" id="UP000029714">
    <property type="component" value="Unassembled WGS sequence"/>
</dbReference>
<evidence type="ECO:0008006" key="5">
    <source>
        <dbReference type="Google" id="ProtNLM"/>
    </source>
</evidence>
<reference evidence="1 4" key="4">
    <citation type="submission" date="2019-12" db="EMBL/GenBank/DDBJ databases">
        <title>Multi-Generational Helicobacter saguini Isolates.</title>
        <authorList>
            <person name="Mannion A."/>
            <person name="Shen Z."/>
            <person name="Fox J.G."/>
        </authorList>
    </citation>
    <scope>NUCLEOTIDE SEQUENCE [LARGE SCALE GENOMIC DNA]</scope>
    <source>
        <strain evidence="1">16-048</strain>
        <strain evidence="4">16-048 (F4)</strain>
    </source>
</reference>
<dbReference type="AlphaFoldDB" id="A0A347VS54"/>
<dbReference type="EMBL" id="QBIU01000001">
    <property type="protein sequence ID" value="MWV69031.1"/>
    <property type="molecule type" value="Genomic_DNA"/>
</dbReference>
<reference evidence="2 3" key="1">
    <citation type="journal article" date="2014" name="Genome Announc.">
        <title>Draft genome sequences of eight enterohepatic helicobacter species isolated from both laboratory and wild rodents.</title>
        <authorList>
            <person name="Sheh A."/>
            <person name="Shen Z."/>
            <person name="Fox J.G."/>
        </authorList>
    </citation>
    <scope>NUCLEOTIDE SEQUENCE [LARGE SCALE GENOMIC DNA]</scope>
    <source>
        <strain evidence="2 3">MIT 97-6194</strain>
    </source>
</reference>
<protein>
    <recommendedName>
        <fullName evidence="5">Lysozyme inhibitor LprI N-terminal domain-containing protein</fullName>
    </recommendedName>
</protein>
<sequence>MKHFIIICLFLNIIYAESIESNVSPKPSFPCIRATTKIEKIICADESGELQNLDSDMNEVFNIIMGKYDLAYMNKNTQNQIKPYLRILKDSQIEWLNLRNKCASKTNDKEIKICLKESYIKRIRSFIAGYSLDDRINISYTRKYLFLKII</sequence>
<reference evidence="2" key="3">
    <citation type="submission" date="2018-04" db="EMBL/GenBank/DDBJ databases">
        <authorList>
            <person name="Sheh A."/>
            <person name="Shen Z."/>
            <person name="Mannion A.J."/>
            <person name="Fox J.G."/>
        </authorList>
    </citation>
    <scope>NUCLEOTIDE SEQUENCE</scope>
    <source>
        <strain evidence="2">MIT 97-6194</strain>
    </source>
</reference>
<dbReference type="RefSeq" id="WP_118949112.1">
    <property type="nucleotide sequence ID" value="NZ_JRMP02000011.1"/>
</dbReference>
<evidence type="ECO:0000313" key="3">
    <source>
        <dbReference type="Proteomes" id="UP000029714"/>
    </source>
</evidence>
<dbReference type="EMBL" id="JRMP02000011">
    <property type="protein sequence ID" value="TLD94043.1"/>
    <property type="molecule type" value="Genomic_DNA"/>
</dbReference>
<evidence type="ECO:0000313" key="1">
    <source>
        <dbReference type="EMBL" id="MWV69031.1"/>
    </source>
</evidence>
<proteinExistence type="predicted"/>